<dbReference type="EMBL" id="CP019477">
    <property type="protein sequence ID" value="UQC84101.1"/>
    <property type="molecule type" value="Genomic_DNA"/>
</dbReference>
<protein>
    <submittedName>
        <fullName evidence="2">Cytochrome P450</fullName>
    </submittedName>
</protein>
<dbReference type="GeneID" id="73343585"/>
<keyword evidence="1" id="KW-0812">Transmembrane</keyword>
<organism evidence="2 3">
    <name type="scientific">Colletotrichum lupini</name>
    <dbReference type="NCBI Taxonomy" id="145971"/>
    <lineage>
        <taxon>Eukaryota</taxon>
        <taxon>Fungi</taxon>
        <taxon>Dikarya</taxon>
        <taxon>Ascomycota</taxon>
        <taxon>Pezizomycotina</taxon>
        <taxon>Sordariomycetes</taxon>
        <taxon>Hypocreomycetidae</taxon>
        <taxon>Glomerellales</taxon>
        <taxon>Glomerellaceae</taxon>
        <taxon>Colletotrichum</taxon>
        <taxon>Colletotrichum acutatum species complex</taxon>
    </lineage>
</organism>
<name>A0A9Q8SWM5_9PEZI</name>
<keyword evidence="1" id="KW-0472">Membrane</keyword>
<evidence type="ECO:0000256" key="1">
    <source>
        <dbReference type="SAM" id="Phobius"/>
    </source>
</evidence>
<dbReference type="KEGG" id="clup:CLUP02_09597"/>
<dbReference type="RefSeq" id="XP_049145719.1">
    <property type="nucleotide sequence ID" value="XM_049288575.1"/>
</dbReference>
<dbReference type="Proteomes" id="UP000830671">
    <property type="component" value="Chromosome 5"/>
</dbReference>
<gene>
    <name evidence="2" type="ORF">CLUP02_09597</name>
</gene>
<sequence>MEYTTLSLHWFSQLASLLTPFSALAVVVVLVTILPMVMDRATAEKPKPKIASSGSRFANRQDFAANGVEIIEKGFN</sequence>
<evidence type="ECO:0000313" key="3">
    <source>
        <dbReference type="Proteomes" id="UP000830671"/>
    </source>
</evidence>
<feature type="transmembrane region" description="Helical" evidence="1">
    <location>
        <begin position="20"/>
        <end position="38"/>
    </location>
</feature>
<reference evidence="2" key="1">
    <citation type="journal article" date="2021" name="Mol. Plant Microbe Interact.">
        <title>Complete Genome Sequence of the Plant-Pathogenic Fungus Colletotrichum lupini.</title>
        <authorList>
            <person name="Baroncelli R."/>
            <person name="Pensec F."/>
            <person name="Da Lio D."/>
            <person name="Boufleur T."/>
            <person name="Vicente I."/>
            <person name="Sarrocco S."/>
            <person name="Picot A."/>
            <person name="Baraldi E."/>
            <person name="Sukno S."/>
            <person name="Thon M."/>
            <person name="Le Floch G."/>
        </authorList>
    </citation>
    <scope>NUCLEOTIDE SEQUENCE</scope>
    <source>
        <strain evidence="2">IMI 504893</strain>
    </source>
</reference>
<keyword evidence="1" id="KW-1133">Transmembrane helix</keyword>
<dbReference type="AlphaFoldDB" id="A0A9Q8SWM5"/>
<evidence type="ECO:0000313" key="2">
    <source>
        <dbReference type="EMBL" id="UQC84101.1"/>
    </source>
</evidence>
<keyword evidence="3" id="KW-1185">Reference proteome</keyword>
<proteinExistence type="predicted"/>
<accession>A0A9Q8SWM5</accession>